<dbReference type="PANTHER" id="PTHR22916">
    <property type="entry name" value="GLYCOSYLTRANSFERASE"/>
    <property type="match status" value="1"/>
</dbReference>
<dbReference type="PANTHER" id="PTHR22916:SF3">
    <property type="entry name" value="UDP-GLCNAC:BETAGAL BETA-1,3-N-ACETYLGLUCOSAMINYLTRANSFERASE-LIKE PROTEIN 1"/>
    <property type="match status" value="1"/>
</dbReference>
<organism evidence="2">
    <name type="scientific">viral metagenome</name>
    <dbReference type="NCBI Taxonomy" id="1070528"/>
    <lineage>
        <taxon>unclassified sequences</taxon>
        <taxon>metagenomes</taxon>
        <taxon>organismal metagenomes</taxon>
    </lineage>
</organism>
<dbReference type="EMBL" id="MT143279">
    <property type="protein sequence ID" value="QJA95022.1"/>
    <property type="molecule type" value="Genomic_DNA"/>
</dbReference>
<dbReference type="EMBL" id="MT142232">
    <property type="protein sequence ID" value="QJA76571.1"/>
    <property type="molecule type" value="Genomic_DNA"/>
</dbReference>
<evidence type="ECO:0000313" key="2">
    <source>
        <dbReference type="EMBL" id="QJA76571.1"/>
    </source>
</evidence>
<evidence type="ECO:0000313" key="3">
    <source>
        <dbReference type="EMBL" id="QJA95022.1"/>
    </source>
</evidence>
<proteinExistence type="predicted"/>
<dbReference type="InterPro" id="IPR001173">
    <property type="entry name" value="Glyco_trans_2-like"/>
</dbReference>
<keyword evidence="2" id="KW-0808">Transferase</keyword>
<feature type="domain" description="Glycosyltransferase 2-like" evidence="1">
    <location>
        <begin position="5"/>
        <end position="172"/>
    </location>
</feature>
<gene>
    <name evidence="2" type="ORF">MM415A01483_0009</name>
    <name evidence="3" type="ORF">MM415B03682_0009</name>
</gene>
<name>A0A6M3K4J6_9ZZZZ</name>
<accession>A0A6M3K4J6</accession>
<evidence type="ECO:0000259" key="1">
    <source>
        <dbReference type="Pfam" id="PF00535"/>
    </source>
</evidence>
<dbReference type="SUPFAM" id="SSF53448">
    <property type="entry name" value="Nucleotide-diphospho-sugar transferases"/>
    <property type="match status" value="1"/>
</dbReference>
<dbReference type="InterPro" id="IPR029044">
    <property type="entry name" value="Nucleotide-diphossugar_trans"/>
</dbReference>
<protein>
    <submittedName>
        <fullName evidence="2">Putative glycosyltransferase</fullName>
    </submittedName>
</protein>
<dbReference type="Gene3D" id="3.90.550.10">
    <property type="entry name" value="Spore Coat Polysaccharide Biosynthesis Protein SpsA, Chain A"/>
    <property type="match status" value="1"/>
</dbReference>
<dbReference type="Pfam" id="PF00535">
    <property type="entry name" value="Glycos_transf_2"/>
    <property type="match status" value="1"/>
</dbReference>
<dbReference type="AlphaFoldDB" id="A0A6M3K4J6"/>
<reference evidence="2" key="1">
    <citation type="submission" date="2020-03" db="EMBL/GenBank/DDBJ databases">
        <title>The deep terrestrial virosphere.</title>
        <authorList>
            <person name="Holmfeldt K."/>
            <person name="Nilsson E."/>
            <person name="Simone D."/>
            <person name="Lopez-Fernandez M."/>
            <person name="Wu X."/>
            <person name="de Brujin I."/>
            <person name="Lundin D."/>
            <person name="Andersson A."/>
            <person name="Bertilsson S."/>
            <person name="Dopson M."/>
        </authorList>
    </citation>
    <scope>NUCLEOTIDE SEQUENCE</scope>
    <source>
        <strain evidence="2">MM415A01483</strain>
        <strain evidence="3">MM415B03682</strain>
    </source>
</reference>
<dbReference type="GO" id="GO:0016758">
    <property type="term" value="F:hexosyltransferase activity"/>
    <property type="evidence" value="ECO:0007669"/>
    <property type="project" value="UniProtKB-ARBA"/>
</dbReference>
<sequence length="278" mass="32938">MPEISIIMPVYNAQDSIVKAIESIQRQTFQDWELIIVDDGSTDNTRSLIKEKVVKEKGRIISINRIKNSGSPVIPRNQGVKWTLGKYLCFLDGDDYWFEDKLEAQLGYMKTVGAVFCYHDLKVYFIDENQNPVREELWSQTAAPHDGHVFDFLLRKNFTPTSSIMMRKSLWEGYGPMDISLDVSHDWDLWLKIAFANQITCLNEVLGVLIRKEGTVIGDSHKRRKESRKVINRWVSYVDGMWYRKIMLYYFVMEIFDILPRSWQRWIRKIWYGQKRYK</sequence>